<evidence type="ECO:0000259" key="7">
    <source>
        <dbReference type="PROSITE" id="PS51012"/>
    </source>
</evidence>
<feature type="transmembrane region" description="Helical" evidence="5">
    <location>
        <begin position="271"/>
        <end position="290"/>
    </location>
</feature>
<dbReference type="InterPro" id="IPR047817">
    <property type="entry name" value="ABC2_TM_bact-type"/>
</dbReference>
<dbReference type="InterPro" id="IPR013525">
    <property type="entry name" value="ABC2_TM"/>
</dbReference>
<dbReference type="PANTHER" id="PTHR43229">
    <property type="entry name" value="NODULATION PROTEIN J"/>
    <property type="match status" value="1"/>
</dbReference>
<protein>
    <recommendedName>
        <fullName evidence="5">Transport permease protein</fullName>
    </recommendedName>
</protein>
<feature type="transmembrane region" description="Helical" evidence="5">
    <location>
        <begin position="136"/>
        <end position="161"/>
    </location>
</feature>
<evidence type="ECO:0000256" key="5">
    <source>
        <dbReference type="RuleBase" id="RU361157"/>
    </source>
</evidence>
<name>A0ABY4YZ94_9MICO</name>
<feature type="region of interest" description="Disordered" evidence="6">
    <location>
        <begin position="1"/>
        <end position="35"/>
    </location>
</feature>
<feature type="transmembrane region" description="Helical" evidence="5">
    <location>
        <begin position="59"/>
        <end position="79"/>
    </location>
</feature>
<dbReference type="InterPro" id="IPR051784">
    <property type="entry name" value="Nod_factor_ABC_transporter"/>
</dbReference>
<evidence type="ECO:0000256" key="1">
    <source>
        <dbReference type="ARBA" id="ARBA00004141"/>
    </source>
</evidence>
<dbReference type="PANTHER" id="PTHR43229:SF2">
    <property type="entry name" value="NODULATION PROTEIN J"/>
    <property type="match status" value="1"/>
</dbReference>
<feature type="transmembrane region" description="Helical" evidence="5">
    <location>
        <begin position="173"/>
        <end position="194"/>
    </location>
</feature>
<dbReference type="EMBL" id="CP099489">
    <property type="protein sequence ID" value="USQ81844.1"/>
    <property type="molecule type" value="Genomic_DNA"/>
</dbReference>
<accession>A0ABY4YZ94</accession>
<feature type="domain" description="ABC transmembrane type-2" evidence="7">
    <location>
        <begin position="57"/>
        <end position="293"/>
    </location>
</feature>
<keyword evidence="2 5" id="KW-0812">Transmembrane</keyword>
<organism evidence="8 9">
    <name type="scientific">Ornithinimicrobium faecis</name>
    <dbReference type="NCBI Taxonomy" id="2934158"/>
    <lineage>
        <taxon>Bacteria</taxon>
        <taxon>Bacillati</taxon>
        <taxon>Actinomycetota</taxon>
        <taxon>Actinomycetes</taxon>
        <taxon>Micrococcales</taxon>
        <taxon>Ornithinimicrobiaceae</taxon>
        <taxon>Ornithinimicrobium</taxon>
    </lineage>
</organism>
<dbReference type="RefSeq" id="WP_252595380.1">
    <property type="nucleotide sequence ID" value="NZ_CP099489.1"/>
</dbReference>
<evidence type="ECO:0000256" key="4">
    <source>
        <dbReference type="ARBA" id="ARBA00023136"/>
    </source>
</evidence>
<keyword evidence="9" id="KW-1185">Reference proteome</keyword>
<dbReference type="Pfam" id="PF01061">
    <property type="entry name" value="ABC2_membrane"/>
    <property type="match status" value="1"/>
</dbReference>
<gene>
    <name evidence="8" type="ORF">NF556_09430</name>
</gene>
<evidence type="ECO:0000256" key="6">
    <source>
        <dbReference type="SAM" id="MobiDB-lite"/>
    </source>
</evidence>
<dbReference type="Proteomes" id="UP001056455">
    <property type="component" value="Chromosome"/>
</dbReference>
<keyword evidence="3 5" id="KW-1133">Transmembrane helix</keyword>
<comment type="similarity">
    <text evidence="5">Belongs to the ABC-2 integral membrane protein family.</text>
</comment>
<proteinExistence type="inferred from homology"/>
<evidence type="ECO:0000256" key="2">
    <source>
        <dbReference type="ARBA" id="ARBA00022692"/>
    </source>
</evidence>
<comment type="subcellular location">
    <subcellularLocation>
        <location evidence="5">Cell membrane</location>
        <topology evidence="5">Multi-pass membrane protein</topology>
    </subcellularLocation>
    <subcellularLocation>
        <location evidence="1">Membrane</location>
        <topology evidence="1">Multi-pass membrane protein</topology>
    </subcellularLocation>
</comment>
<keyword evidence="5" id="KW-0813">Transport</keyword>
<keyword evidence="4 5" id="KW-0472">Membrane</keyword>
<feature type="transmembrane region" description="Helical" evidence="5">
    <location>
        <begin position="201"/>
        <end position="225"/>
    </location>
</feature>
<evidence type="ECO:0000256" key="3">
    <source>
        <dbReference type="ARBA" id="ARBA00022989"/>
    </source>
</evidence>
<dbReference type="PROSITE" id="PS51012">
    <property type="entry name" value="ABC_TM2"/>
    <property type="match status" value="1"/>
</dbReference>
<reference evidence="8" key="1">
    <citation type="submission" date="2022-06" db="EMBL/GenBank/DDBJ databases">
        <title>Ornithinimicrobium HY1793.</title>
        <authorList>
            <person name="Huang Y."/>
        </authorList>
    </citation>
    <scope>NUCLEOTIDE SEQUENCE</scope>
    <source>
        <strain evidence="8">HY1793</strain>
    </source>
</reference>
<keyword evidence="5" id="KW-1003">Cell membrane</keyword>
<evidence type="ECO:0000313" key="8">
    <source>
        <dbReference type="EMBL" id="USQ81844.1"/>
    </source>
</evidence>
<feature type="transmembrane region" description="Helical" evidence="5">
    <location>
        <begin position="91"/>
        <end position="115"/>
    </location>
</feature>
<sequence length="298" mass="32089">MTDTVAPRDINRGTPTTDVPRSAPRPGPRDRAPMPGLLAATRQRSSVELKSFFRNTQSMVFTLMLPILLLVVFGTIFSGTIEGTTTDFKQYFVAGIIAAGVMSTAFTGLAINVALEREMGLIRRLASSPMPKGAYFLGKVVLVAVTSILETIILVGIGAAFFGLNIPTDPNHWAVFAGVLVLGTAACSLCGLAYTALIPSAAAASAVVTPPFLVLQFISGVFFPFNELPGWMQSFASIFPLKWMTQGFRYVFLPEDFQIVESGGTWDLPGVAMMLGLWVLVGGVLTMVTFRWRGPKVK</sequence>
<evidence type="ECO:0000313" key="9">
    <source>
        <dbReference type="Proteomes" id="UP001056455"/>
    </source>
</evidence>